<dbReference type="AlphaFoldDB" id="A0A420XSW5"/>
<keyword evidence="2" id="KW-1185">Reference proteome</keyword>
<evidence type="ECO:0000313" key="2">
    <source>
        <dbReference type="Proteomes" id="UP000281955"/>
    </source>
</evidence>
<reference evidence="1 2" key="1">
    <citation type="submission" date="2018-10" db="EMBL/GenBank/DDBJ databases">
        <title>Genomic Encyclopedia of Archaeal and Bacterial Type Strains, Phase II (KMG-II): from individual species to whole genera.</title>
        <authorList>
            <person name="Goeker M."/>
        </authorList>
    </citation>
    <scope>NUCLEOTIDE SEQUENCE [LARGE SCALE GENOMIC DNA]</scope>
    <source>
        <strain evidence="1 2">RP-AC37</strain>
    </source>
</reference>
<dbReference type="EMBL" id="RBWV01000009">
    <property type="protein sequence ID" value="RKS79935.1"/>
    <property type="molecule type" value="Genomic_DNA"/>
</dbReference>
<protein>
    <submittedName>
        <fullName evidence="1">Uncharacterized protein</fullName>
    </submittedName>
</protein>
<sequence length="60" mass="6445">MAASVHHCEASSCPEAAAVLLSNRYGAHVYLCRWHWQGIRGRTAPGLHVAHLEVPTPAAS</sequence>
<proteinExistence type="predicted"/>
<name>A0A420XSW5_9ACTN</name>
<accession>A0A420XSW5</accession>
<dbReference type="RefSeq" id="WP_121191702.1">
    <property type="nucleotide sequence ID" value="NZ_RBWV01000009.1"/>
</dbReference>
<gene>
    <name evidence="1" type="ORF">CLV35_0352</name>
</gene>
<evidence type="ECO:0000313" key="1">
    <source>
        <dbReference type="EMBL" id="RKS79935.1"/>
    </source>
</evidence>
<dbReference type="InParanoid" id="A0A420XSW5"/>
<comment type="caution">
    <text evidence="1">The sequence shown here is derived from an EMBL/GenBank/DDBJ whole genome shotgun (WGS) entry which is preliminary data.</text>
</comment>
<organism evidence="1 2">
    <name type="scientific">Motilibacter peucedani</name>
    <dbReference type="NCBI Taxonomy" id="598650"/>
    <lineage>
        <taxon>Bacteria</taxon>
        <taxon>Bacillati</taxon>
        <taxon>Actinomycetota</taxon>
        <taxon>Actinomycetes</taxon>
        <taxon>Motilibacterales</taxon>
        <taxon>Motilibacteraceae</taxon>
        <taxon>Motilibacter</taxon>
    </lineage>
</organism>
<dbReference type="Proteomes" id="UP000281955">
    <property type="component" value="Unassembled WGS sequence"/>
</dbReference>